<dbReference type="EMBL" id="GL732578">
    <property type="protein sequence ID" value="EFX75039.1"/>
    <property type="molecule type" value="Genomic_DNA"/>
</dbReference>
<dbReference type="InParanoid" id="E9GZR3"/>
<evidence type="ECO:0000313" key="1">
    <source>
        <dbReference type="EMBL" id="EFX75039.1"/>
    </source>
</evidence>
<dbReference type="HOGENOM" id="CLU_1867166_0_0_1"/>
<gene>
    <name evidence="1" type="ORF">DAPPUDRAFT_251093</name>
</gene>
<dbReference type="OrthoDB" id="8069008at2759"/>
<evidence type="ECO:0000313" key="2">
    <source>
        <dbReference type="Proteomes" id="UP000000305"/>
    </source>
</evidence>
<sequence>MQLEAIEDASPVVNHPHNYRLSGRVMKHTETVIEYRKSFGHLVVTELEVDEPQSYKEALLSNYAHFWMLDFKEEFIAQFANKLWVLVPPSEVPPGTKQIPHILIGKFKPGYGDVLARFKRRLTAVGCSQKTLVMEKN</sequence>
<proteinExistence type="predicted"/>
<keyword evidence="2" id="KW-1185">Reference proteome</keyword>
<reference evidence="1 2" key="1">
    <citation type="journal article" date="2011" name="Science">
        <title>The ecoresponsive genome of Daphnia pulex.</title>
        <authorList>
            <person name="Colbourne J.K."/>
            <person name="Pfrender M.E."/>
            <person name="Gilbert D."/>
            <person name="Thomas W.K."/>
            <person name="Tucker A."/>
            <person name="Oakley T.H."/>
            <person name="Tokishita S."/>
            <person name="Aerts A."/>
            <person name="Arnold G.J."/>
            <person name="Basu M.K."/>
            <person name="Bauer D.J."/>
            <person name="Caceres C.E."/>
            <person name="Carmel L."/>
            <person name="Casola C."/>
            <person name="Choi J.H."/>
            <person name="Detter J.C."/>
            <person name="Dong Q."/>
            <person name="Dusheyko S."/>
            <person name="Eads B.D."/>
            <person name="Frohlich T."/>
            <person name="Geiler-Samerotte K.A."/>
            <person name="Gerlach D."/>
            <person name="Hatcher P."/>
            <person name="Jogdeo S."/>
            <person name="Krijgsveld J."/>
            <person name="Kriventseva E.V."/>
            <person name="Kultz D."/>
            <person name="Laforsch C."/>
            <person name="Lindquist E."/>
            <person name="Lopez J."/>
            <person name="Manak J.R."/>
            <person name="Muller J."/>
            <person name="Pangilinan J."/>
            <person name="Patwardhan R.P."/>
            <person name="Pitluck S."/>
            <person name="Pritham E.J."/>
            <person name="Rechtsteiner A."/>
            <person name="Rho M."/>
            <person name="Rogozin I.B."/>
            <person name="Sakarya O."/>
            <person name="Salamov A."/>
            <person name="Schaack S."/>
            <person name="Shapiro H."/>
            <person name="Shiga Y."/>
            <person name="Skalitzky C."/>
            <person name="Smith Z."/>
            <person name="Souvorov A."/>
            <person name="Sung W."/>
            <person name="Tang Z."/>
            <person name="Tsuchiya D."/>
            <person name="Tu H."/>
            <person name="Vos H."/>
            <person name="Wang M."/>
            <person name="Wolf Y.I."/>
            <person name="Yamagata H."/>
            <person name="Yamada T."/>
            <person name="Ye Y."/>
            <person name="Shaw J.R."/>
            <person name="Andrews J."/>
            <person name="Crease T.J."/>
            <person name="Tang H."/>
            <person name="Lucas S.M."/>
            <person name="Robertson H.M."/>
            <person name="Bork P."/>
            <person name="Koonin E.V."/>
            <person name="Zdobnov E.M."/>
            <person name="Grigoriev I.V."/>
            <person name="Lynch M."/>
            <person name="Boore J.L."/>
        </authorList>
    </citation>
    <scope>NUCLEOTIDE SEQUENCE [LARGE SCALE GENOMIC DNA]</scope>
</reference>
<dbReference type="AlphaFoldDB" id="E9GZR3"/>
<dbReference type="Proteomes" id="UP000000305">
    <property type="component" value="Unassembled WGS sequence"/>
</dbReference>
<dbReference type="KEGG" id="dpx:DAPPUDRAFT_251093"/>
<accession>E9GZR3</accession>
<protein>
    <submittedName>
        <fullName evidence="1">Uncharacterized protein</fullName>
    </submittedName>
</protein>
<organism evidence="1 2">
    <name type="scientific">Daphnia pulex</name>
    <name type="common">Water flea</name>
    <dbReference type="NCBI Taxonomy" id="6669"/>
    <lineage>
        <taxon>Eukaryota</taxon>
        <taxon>Metazoa</taxon>
        <taxon>Ecdysozoa</taxon>
        <taxon>Arthropoda</taxon>
        <taxon>Crustacea</taxon>
        <taxon>Branchiopoda</taxon>
        <taxon>Diplostraca</taxon>
        <taxon>Cladocera</taxon>
        <taxon>Anomopoda</taxon>
        <taxon>Daphniidae</taxon>
        <taxon>Daphnia</taxon>
    </lineage>
</organism>
<name>E9GZR3_DAPPU</name>